<dbReference type="InterPro" id="IPR039100">
    <property type="entry name" value="Sdo1/SBDS-like"/>
</dbReference>
<dbReference type="EMBL" id="JBFXLQ010000008">
    <property type="protein sequence ID" value="KAL2869819.1"/>
    <property type="molecule type" value="Genomic_DNA"/>
</dbReference>
<feature type="domain" description="Ribosome maturation protein SDO1/SBDS N-terminal" evidence="2">
    <location>
        <begin position="8"/>
        <end position="98"/>
    </location>
</feature>
<dbReference type="Proteomes" id="UP001610432">
    <property type="component" value="Unassembled WGS sequence"/>
</dbReference>
<dbReference type="PANTHER" id="PTHR10927">
    <property type="entry name" value="RIBOSOME MATURATION PROTEIN SBDS"/>
    <property type="match status" value="1"/>
</dbReference>
<dbReference type="Gene3D" id="3.30.1250.10">
    <property type="entry name" value="Ribosome maturation protein SBDS, N-terminal domain"/>
    <property type="match status" value="1"/>
</dbReference>
<dbReference type="PANTHER" id="PTHR10927:SF2">
    <property type="entry name" value="RESTRICTION OF TELOMERE CAPPING PROTEIN 3"/>
    <property type="match status" value="1"/>
</dbReference>
<sequence length="114" mass="12551">MRATEASNKIFYKGKTDDFIVFVNDAASLKNWKNDSSIPLSEVVNGWKIFVTHNRGSQGVLDGASKASLENEFGTANDEDCVRKILEGGDLQGYTQRERGGNTNIRNGPQVMLP</sequence>
<proteinExistence type="predicted"/>
<gene>
    <name evidence="3" type="ORF">BJX67DRAFT_321869</name>
</gene>
<evidence type="ECO:0000313" key="4">
    <source>
        <dbReference type="Proteomes" id="UP001610432"/>
    </source>
</evidence>
<dbReference type="GeneID" id="98142424"/>
<evidence type="ECO:0000256" key="1">
    <source>
        <dbReference type="SAM" id="MobiDB-lite"/>
    </source>
</evidence>
<keyword evidence="4" id="KW-1185">Reference proteome</keyword>
<evidence type="ECO:0000313" key="3">
    <source>
        <dbReference type="EMBL" id="KAL2869819.1"/>
    </source>
</evidence>
<accession>A0ABR4M061</accession>
<reference evidence="3 4" key="1">
    <citation type="submission" date="2024-07" db="EMBL/GenBank/DDBJ databases">
        <title>Section-level genome sequencing and comparative genomics of Aspergillus sections Usti and Cavernicolus.</title>
        <authorList>
            <consortium name="Lawrence Berkeley National Laboratory"/>
            <person name="Nybo J.L."/>
            <person name="Vesth T.C."/>
            <person name="Theobald S."/>
            <person name="Frisvad J.C."/>
            <person name="Larsen T.O."/>
            <person name="Kjaerboelling I."/>
            <person name="Rothschild-Mancinelli K."/>
            <person name="Lyhne E.K."/>
            <person name="Kogle M.E."/>
            <person name="Barry K."/>
            <person name="Clum A."/>
            <person name="Na H."/>
            <person name="Ledsgaard L."/>
            <person name="Lin J."/>
            <person name="Lipzen A."/>
            <person name="Kuo A."/>
            <person name="Riley R."/>
            <person name="Mondo S."/>
            <person name="Labutti K."/>
            <person name="Haridas S."/>
            <person name="Pangalinan J."/>
            <person name="Salamov A.A."/>
            <person name="Simmons B.A."/>
            <person name="Magnuson J.K."/>
            <person name="Chen J."/>
            <person name="Drula E."/>
            <person name="Henrissat B."/>
            <person name="Wiebenga A."/>
            <person name="Lubbers R.J."/>
            <person name="Gomes A.C."/>
            <person name="Macurrencykelacurrency M.R."/>
            <person name="Stajich J."/>
            <person name="Grigoriev I.V."/>
            <person name="Mortensen U.H."/>
            <person name="De Vries R.P."/>
            <person name="Baker S.E."/>
            <person name="Andersen M.R."/>
        </authorList>
    </citation>
    <scope>NUCLEOTIDE SEQUENCE [LARGE SCALE GENOMIC DNA]</scope>
    <source>
        <strain evidence="3 4">CBS 449.75</strain>
    </source>
</reference>
<evidence type="ECO:0000259" key="2">
    <source>
        <dbReference type="Pfam" id="PF01172"/>
    </source>
</evidence>
<dbReference type="InterPro" id="IPR019783">
    <property type="entry name" value="SDO1/SBDS_N"/>
</dbReference>
<feature type="region of interest" description="Disordered" evidence="1">
    <location>
        <begin position="92"/>
        <end position="114"/>
    </location>
</feature>
<dbReference type="SUPFAM" id="SSF89895">
    <property type="entry name" value="FYSH domain"/>
    <property type="match status" value="1"/>
</dbReference>
<dbReference type="RefSeq" id="XP_070888798.1">
    <property type="nucleotide sequence ID" value="XM_071027352.1"/>
</dbReference>
<name>A0ABR4M061_9EURO</name>
<dbReference type="Pfam" id="PF01172">
    <property type="entry name" value="SBDS_N"/>
    <property type="match status" value="1"/>
</dbReference>
<protein>
    <submittedName>
        <fullName evidence="3">Ribosome maturation protein</fullName>
    </submittedName>
</protein>
<dbReference type="InterPro" id="IPR036786">
    <property type="entry name" value="Ribosome_mat_SBDS_N_sf"/>
</dbReference>
<comment type="caution">
    <text evidence="3">The sequence shown here is derived from an EMBL/GenBank/DDBJ whole genome shotgun (WGS) entry which is preliminary data.</text>
</comment>
<organism evidence="3 4">
    <name type="scientific">Aspergillus lucknowensis</name>
    <dbReference type="NCBI Taxonomy" id="176173"/>
    <lineage>
        <taxon>Eukaryota</taxon>
        <taxon>Fungi</taxon>
        <taxon>Dikarya</taxon>
        <taxon>Ascomycota</taxon>
        <taxon>Pezizomycotina</taxon>
        <taxon>Eurotiomycetes</taxon>
        <taxon>Eurotiomycetidae</taxon>
        <taxon>Eurotiales</taxon>
        <taxon>Aspergillaceae</taxon>
        <taxon>Aspergillus</taxon>
        <taxon>Aspergillus subgen. Nidulantes</taxon>
    </lineage>
</organism>